<keyword evidence="2" id="KW-0812">Transmembrane</keyword>
<accession>A0AA42C5M2</accession>
<keyword evidence="4" id="KW-1185">Reference proteome</keyword>
<dbReference type="GO" id="GO:0015562">
    <property type="term" value="F:efflux transmembrane transporter activity"/>
    <property type="evidence" value="ECO:0007669"/>
    <property type="project" value="InterPro"/>
</dbReference>
<dbReference type="RefSeq" id="WP_282590308.1">
    <property type="nucleotide sequence ID" value="NZ_JAPAAF010000002.1"/>
</dbReference>
<dbReference type="Proteomes" id="UP001163821">
    <property type="component" value="Unassembled WGS sequence"/>
</dbReference>
<dbReference type="GO" id="GO:0005886">
    <property type="term" value="C:plasma membrane"/>
    <property type="evidence" value="ECO:0007669"/>
    <property type="project" value="UniProtKB-SubCell"/>
</dbReference>
<keyword evidence="2" id="KW-0449">Lipoprotein</keyword>
<comment type="subcellular location">
    <subcellularLocation>
        <location evidence="2">Cell membrane</location>
        <topology evidence="2">Lipid-anchor</topology>
    </subcellularLocation>
</comment>
<dbReference type="PROSITE" id="PS51257">
    <property type="entry name" value="PROKAR_LIPOPROTEIN"/>
    <property type="match status" value="1"/>
</dbReference>
<dbReference type="InterPro" id="IPR010131">
    <property type="entry name" value="MdtP/NodT-like"/>
</dbReference>
<feature type="signal peptide" evidence="2">
    <location>
        <begin position="1"/>
        <end position="27"/>
    </location>
</feature>
<keyword evidence="2" id="KW-0564">Palmitate</keyword>
<sequence>MRTISLKYILPAISLLLLVSCSTPQHFQRDTIDTQELFGTAATDSSTLADLPWQEMFTDPLLLDYIREGLDNNLDLQIAVQRVAEAEAYLAQSRASLLPGINAIGTSVYTRNPESVYPDGPREVNSHQLGLEASWEVDIWGKLSSSKRAAYANLLASDAGRKAVETRLIANIASTYYSLMALDAKLAITRQTVKNNIDLVETMKVLKESGRVTGAAIVQSEAARFAAEVTIPDLEQQVRETGNNLCLLLGRNPGNLERSTLAGQSIQQPLQTGIPAQLLDNRPDVMQAEYAVVSAFEMTNSARAYFYPSLTLNASTGFAATELDELLDPVSFAANVAGGLTAPLFNKRANVTRLRVAKAQQEQALLSLRNALLNAGQEVNNAMGNYQAASTKASLRSQQLTALEKSVEYTRELLNYGSATYTEVLNAQQSLLAAQLGQVNDQLQQLNATVSLYRALGGGWR</sequence>
<dbReference type="Pfam" id="PF02321">
    <property type="entry name" value="OEP"/>
    <property type="match status" value="2"/>
</dbReference>
<reference evidence="3" key="1">
    <citation type="submission" date="2022-10" db="EMBL/GenBank/DDBJ databases">
        <title>Gaoshiqiia sediminis gen. nov., sp. nov., isolated from coastal sediment.</title>
        <authorList>
            <person name="Yu W.X."/>
            <person name="Mu D.S."/>
            <person name="Du J.Z."/>
            <person name="Liang Y.Q."/>
        </authorList>
    </citation>
    <scope>NUCLEOTIDE SEQUENCE</scope>
    <source>
        <strain evidence="3">A06</strain>
    </source>
</reference>
<dbReference type="Gene3D" id="1.20.1600.10">
    <property type="entry name" value="Outer membrane efflux proteins (OEP)"/>
    <property type="match status" value="1"/>
</dbReference>
<evidence type="ECO:0000256" key="2">
    <source>
        <dbReference type="RuleBase" id="RU362097"/>
    </source>
</evidence>
<evidence type="ECO:0000313" key="4">
    <source>
        <dbReference type="Proteomes" id="UP001163821"/>
    </source>
</evidence>
<protein>
    <submittedName>
        <fullName evidence="3">TolC family protein</fullName>
    </submittedName>
</protein>
<dbReference type="PANTHER" id="PTHR30203:SF33">
    <property type="entry name" value="BLR4455 PROTEIN"/>
    <property type="match status" value="1"/>
</dbReference>
<dbReference type="Gene3D" id="2.20.200.10">
    <property type="entry name" value="Outer membrane efflux proteins (OEP)"/>
    <property type="match status" value="1"/>
</dbReference>
<gene>
    <name evidence="3" type="ORF">N2K84_03085</name>
</gene>
<dbReference type="NCBIfam" id="TIGR01845">
    <property type="entry name" value="outer_NodT"/>
    <property type="match status" value="1"/>
</dbReference>
<evidence type="ECO:0000256" key="1">
    <source>
        <dbReference type="ARBA" id="ARBA00007613"/>
    </source>
</evidence>
<comment type="caution">
    <text evidence="3">The sequence shown here is derived from an EMBL/GenBank/DDBJ whole genome shotgun (WGS) entry which is preliminary data.</text>
</comment>
<dbReference type="EMBL" id="JAPAAF010000002">
    <property type="protein sequence ID" value="MCW0481699.1"/>
    <property type="molecule type" value="Genomic_DNA"/>
</dbReference>
<keyword evidence="2" id="KW-0732">Signal</keyword>
<feature type="chain" id="PRO_5041480284" evidence="2">
    <location>
        <begin position="28"/>
        <end position="461"/>
    </location>
</feature>
<evidence type="ECO:0000313" key="3">
    <source>
        <dbReference type="EMBL" id="MCW0481699.1"/>
    </source>
</evidence>
<comment type="similarity">
    <text evidence="1 2">Belongs to the outer membrane factor (OMF) (TC 1.B.17) family.</text>
</comment>
<dbReference type="SUPFAM" id="SSF56954">
    <property type="entry name" value="Outer membrane efflux proteins (OEP)"/>
    <property type="match status" value="1"/>
</dbReference>
<keyword evidence="2" id="KW-1134">Transmembrane beta strand</keyword>
<proteinExistence type="inferred from homology"/>
<dbReference type="AlphaFoldDB" id="A0AA42C5M2"/>
<dbReference type="InterPro" id="IPR003423">
    <property type="entry name" value="OMP_efflux"/>
</dbReference>
<keyword evidence="2" id="KW-0472">Membrane</keyword>
<organism evidence="3 4">
    <name type="scientific">Gaoshiqia sediminis</name>
    <dbReference type="NCBI Taxonomy" id="2986998"/>
    <lineage>
        <taxon>Bacteria</taxon>
        <taxon>Pseudomonadati</taxon>
        <taxon>Bacteroidota</taxon>
        <taxon>Bacteroidia</taxon>
        <taxon>Marinilabiliales</taxon>
        <taxon>Prolixibacteraceae</taxon>
        <taxon>Gaoshiqia</taxon>
    </lineage>
</organism>
<dbReference type="PANTHER" id="PTHR30203">
    <property type="entry name" value="OUTER MEMBRANE CATION EFFLUX PROTEIN"/>
    <property type="match status" value="1"/>
</dbReference>
<name>A0AA42C5M2_9BACT</name>